<keyword evidence="1" id="KW-0812">Transmembrane</keyword>
<dbReference type="Proteomes" id="UP000078550">
    <property type="component" value="Unassembled WGS sequence"/>
</dbReference>
<evidence type="ECO:0000313" key="4">
    <source>
        <dbReference type="Proteomes" id="UP000078550"/>
    </source>
</evidence>
<protein>
    <submittedName>
        <fullName evidence="3">PIR Superfamily Protein</fullName>
    </submittedName>
</protein>
<keyword evidence="1" id="KW-0472">Membrane</keyword>
<feature type="transmembrane region" description="Helical" evidence="1">
    <location>
        <begin position="253"/>
        <end position="276"/>
    </location>
</feature>
<evidence type="ECO:0000313" key="3">
    <source>
        <dbReference type="EMBL" id="SBT56176.1"/>
    </source>
</evidence>
<reference evidence="3" key="1">
    <citation type="submission" date="2016-05" db="EMBL/GenBank/DDBJ databases">
        <authorList>
            <person name="Lavstsen T."/>
            <person name="Jespersen J.S."/>
        </authorList>
    </citation>
    <scope>NUCLEOTIDE SEQUENCE [LARGE SCALE GENOMIC DNA]</scope>
</reference>
<evidence type="ECO:0000313" key="5">
    <source>
        <dbReference type="Proteomes" id="UP000078555"/>
    </source>
</evidence>
<dbReference type="AlphaFoldDB" id="A0A1A9AJ20"/>
<organism evidence="3 4">
    <name type="scientific">Plasmodium ovale wallikeri</name>
    <dbReference type="NCBI Taxonomy" id="864142"/>
    <lineage>
        <taxon>Eukaryota</taxon>
        <taxon>Sar</taxon>
        <taxon>Alveolata</taxon>
        <taxon>Apicomplexa</taxon>
        <taxon>Aconoidasida</taxon>
        <taxon>Haemosporida</taxon>
        <taxon>Plasmodiidae</taxon>
        <taxon>Plasmodium</taxon>
        <taxon>Plasmodium (Plasmodium)</taxon>
    </lineage>
</organism>
<proteinExistence type="predicted"/>
<evidence type="ECO:0000256" key="1">
    <source>
        <dbReference type="SAM" id="Phobius"/>
    </source>
</evidence>
<evidence type="ECO:0000313" key="2">
    <source>
        <dbReference type="EMBL" id="SBT54206.1"/>
    </source>
</evidence>
<dbReference type="EMBL" id="FLRD01000475">
    <property type="protein sequence ID" value="SBT54206.1"/>
    <property type="molecule type" value="Genomic_DNA"/>
</dbReference>
<reference evidence="4 5" key="2">
    <citation type="submission" date="2016-05" db="EMBL/GenBank/DDBJ databases">
        <authorList>
            <person name="Naeem Raeece"/>
        </authorList>
    </citation>
    <scope>NUCLEOTIDE SEQUENCE [LARGE SCALE GENOMIC DNA]</scope>
</reference>
<keyword evidence="5" id="KW-1185">Reference proteome</keyword>
<name>A0A1A9AJ20_PLAOA</name>
<dbReference type="EMBL" id="FLRE01001298">
    <property type="protein sequence ID" value="SBT56176.1"/>
    <property type="molecule type" value="Genomic_DNA"/>
</dbReference>
<dbReference type="Proteomes" id="UP000078555">
    <property type="component" value="Unassembled WGS sequence"/>
</dbReference>
<gene>
    <name evidence="2" type="ORF">POVWA1_066040</name>
    <name evidence="3" type="ORF">POVWA2_071960</name>
</gene>
<sequence>MPISHIKMTTNALNEQFEELEEYSYYDTIINDSQGSTDSIPAQIINKSIPNETPNRDIIIANCKKLNNYIARCNSKKSSITNNCYEIINHWLNDQVRLQSVETHESRLDRYNKFMQEYNKLNLYKSKIYYINENLFNKKKELYELYGKYNDLLDILGDYDSSKCVSISQLVRVYNNIIEKYPCKDNSNFCEVLTKFRSKVEKKAEEYIKKCDPKILEFKSFVDPPISRVNSAGYSQQNSGGVDRFPSQQSENIASTFTITLFGTSLGSFLALMFFYKITLFGYRLRNKKNINMLMPNNLCEETCELPVYTSEEHDRNSQYSHYNVTYQSLEN</sequence>
<keyword evidence="1" id="KW-1133">Transmembrane helix</keyword>
<accession>A0A1A9AJ20</accession>